<name>A0A2P2NPI2_RHIMU</name>
<dbReference type="AlphaFoldDB" id="A0A2P2NPI2"/>
<accession>A0A2P2NPI2</accession>
<reference evidence="2" key="1">
    <citation type="submission" date="2018-02" db="EMBL/GenBank/DDBJ databases">
        <title>Rhizophora mucronata_Transcriptome.</title>
        <authorList>
            <person name="Meera S.P."/>
            <person name="Sreeshan A."/>
            <person name="Augustine A."/>
        </authorList>
    </citation>
    <scope>NUCLEOTIDE SEQUENCE</scope>
    <source>
        <tissue evidence="2">Leaf</tissue>
    </source>
</reference>
<sequence>MTQLRLLLMMPWIMIKADQQVIRVGKPSHIRWYVSPSLKLKQDSNNNNNFPYFKKI</sequence>
<evidence type="ECO:0000256" key="1">
    <source>
        <dbReference type="SAM" id="SignalP"/>
    </source>
</evidence>
<protein>
    <submittedName>
        <fullName evidence="2">Uncharacterized protein</fullName>
    </submittedName>
</protein>
<organism evidence="2">
    <name type="scientific">Rhizophora mucronata</name>
    <name type="common">Asiatic mangrove</name>
    <dbReference type="NCBI Taxonomy" id="61149"/>
    <lineage>
        <taxon>Eukaryota</taxon>
        <taxon>Viridiplantae</taxon>
        <taxon>Streptophyta</taxon>
        <taxon>Embryophyta</taxon>
        <taxon>Tracheophyta</taxon>
        <taxon>Spermatophyta</taxon>
        <taxon>Magnoliopsida</taxon>
        <taxon>eudicotyledons</taxon>
        <taxon>Gunneridae</taxon>
        <taxon>Pentapetalae</taxon>
        <taxon>rosids</taxon>
        <taxon>fabids</taxon>
        <taxon>Malpighiales</taxon>
        <taxon>Rhizophoraceae</taxon>
        <taxon>Rhizophora</taxon>
    </lineage>
</organism>
<evidence type="ECO:0000313" key="2">
    <source>
        <dbReference type="EMBL" id="MBX44396.1"/>
    </source>
</evidence>
<feature type="chain" id="PRO_5015201345" evidence="1">
    <location>
        <begin position="20"/>
        <end position="56"/>
    </location>
</feature>
<proteinExistence type="predicted"/>
<feature type="signal peptide" evidence="1">
    <location>
        <begin position="1"/>
        <end position="19"/>
    </location>
</feature>
<keyword evidence="1" id="KW-0732">Signal</keyword>
<dbReference type="EMBL" id="GGEC01063912">
    <property type="protein sequence ID" value="MBX44396.1"/>
    <property type="molecule type" value="Transcribed_RNA"/>
</dbReference>